<evidence type="ECO:0000313" key="3">
    <source>
        <dbReference type="Proteomes" id="UP000233556"/>
    </source>
</evidence>
<dbReference type="AlphaFoldDB" id="A0A2I0TLH4"/>
<reference evidence="3" key="1">
    <citation type="submission" date="2017-11" db="EMBL/GenBank/DDBJ databases">
        <authorList>
            <person name="Lima N.C."/>
            <person name="Parody-Merino A.M."/>
            <person name="Battley P.F."/>
            <person name="Fidler A.E."/>
            <person name="Prosdocimi F."/>
        </authorList>
    </citation>
    <scope>NUCLEOTIDE SEQUENCE [LARGE SCALE GENOMIC DNA]</scope>
</reference>
<accession>A0A2I0TLH4</accession>
<dbReference type="Proteomes" id="UP000233556">
    <property type="component" value="Unassembled WGS sequence"/>
</dbReference>
<reference evidence="3" key="2">
    <citation type="submission" date="2017-12" db="EMBL/GenBank/DDBJ databases">
        <title>Genome sequence of the Bar-tailed Godwit (Limosa lapponica baueri).</title>
        <authorList>
            <person name="Lima N.C.B."/>
            <person name="Parody-Merino A.M."/>
            <person name="Battley P.F."/>
            <person name="Fidler A.E."/>
            <person name="Prosdocimi F."/>
        </authorList>
    </citation>
    <scope>NUCLEOTIDE SEQUENCE [LARGE SCALE GENOMIC DNA]</scope>
</reference>
<feature type="coiled-coil region" evidence="1">
    <location>
        <begin position="71"/>
        <end position="117"/>
    </location>
</feature>
<gene>
    <name evidence="2" type="ORF">llap_15129</name>
</gene>
<protein>
    <submittedName>
        <fullName evidence="2">Uncharacterized protein</fullName>
    </submittedName>
</protein>
<keyword evidence="3" id="KW-1185">Reference proteome</keyword>
<proteinExistence type="predicted"/>
<organism evidence="2 3">
    <name type="scientific">Limosa lapponica baueri</name>
    <dbReference type="NCBI Taxonomy" id="1758121"/>
    <lineage>
        <taxon>Eukaryota</taxon>
        <taxon>Metazoa</taxon>
        <taxon>Chordata</taxon>
        <taxon>Craniata</taxon>
        <taxon>Vertebrata</taxon>
        <taxon>Euteleostomi</taxon>
        <taxon>Archelosauria</taxon>
        <taxon>Archosauria</taxon>
        <taxon>Dinosauria</taxon>
        <taxon>Saurischia</taxon>
        <taxon>Theropoda</taxon>
        <taxon>Coelurosauria</taxon>
        <taxon>Aves</taxon>
        <taxon>Neognathae</taxon>
        <taxon>Neoaves</taxon>
        <taxon>Charadriiformes</taxon>
        <taxon>Scolopacidae</taxon>
        <taxon>Limosa</taxon>
    </lineage>
</organism>
<evidence type="ECO:0000256" key="1">
    <source>
        <dbReference type="SAM" id="Coils"/>
    </source>
</evidence>
<dbReference type="OrthoDB" id="9906618at2759"/>
<keyword evidence="1" id="KW-0175">Coiled coil</keyword>
<name>A0A2I0TLH4_LIMLA</name>
<evidence type="ECO:0000313" key="2">
    <source>
        <dbReference type="EMBL" id="PKU34573.1"/>
    </source>
</evidence>
<sequence length="140" mass="16361">MERTHANFEVIPQLKLHRLANDKTTDDLRHLSLQGEEEERSNADAPTVNEVANRIRQYEDSLSCPLTVAAVENMTNKMEKMAAQTQKMIEKTDEKNEKLLEKVLDKLFDKLSRMEERFHSSPAWTHVTAIRRRRCPMRPT</sequence>
<dbReference type="EMBL" id="KZ508991">
    <property type="protein sequence ID" value="PKU34573.1"/>
    <property type="molecule type" value="Genomic_DNA"/>
</dbReference>